<comment type="caution">
    <text evidence="10">The sequence shown here is derived from an EMBL/GenBank/DDBJ whole genome shotgun (WGS) entry which is preliminary data.</text>
</comment>
<proteinExistence type="predicted"/>
<feature type="domain" description="RWP-RK" evidence="9">
    <location>
        <begin position="165"/>
        <end position="249"/>
    </location>
</feature>
<keyword evidence="11" id="KW-1185">Reference proteome</keyword>
<keyword evidence="4" id="KW-0238">DNA-binding</keyword>
<dbReference type="Proteomes" id="UP001457282">
    <property type="component" value="Unassembled WGS sequence"/>
</dbReference>
<dbReference type="Pfam" id="PF02042">
    <property type="entry name" value="RWP-RK"/>
    <property type="match status" value="1"/>
</dbReference>
<evidence type="ECO:0000256" key="7">
    <source>
        <dbReference type="SAM" id="Coils"/>
    </source>
</evidence>
<evidence type="ECO:0000256" key="1">
    <source>
        <dbReference type="ARBA" id="ARBA00004049"/>
    </source>
</evidence>
<feature type="region of interest" description="Disordered" evidence="8">
    <location>
        <begin position="112"/>
        <end position="131"/>
    </location>
</feature>
<comment type="function">
    <text evidence="1">Putative transcription factor.</text>
</comment>
<evidence type="ECO:0000313" key="11">
    <source>
        <dbReference type="Proteomes" id="UP001457282"/>
    </source>
</evidence>
<dbReference type="PANTHER" id="PTHR46373">
    <property type="entry name" value="PROTEIN RKD4"/>
    <property type="match status" value="1"/>
</dbReference>
<gene>
    <name evidence="10" type="ORF">M0R45_023273</name>
</gene>
<evidence type="ECO:0000256" key="8">
    <source>
        <dbReference type="SAM" id="MobiDB-lite"/>
    </source>
</evidence>
<name>A0AAW1WN07_RUBAR</name>
<organism evidence="10 11">
    <name type="scientific">Rubus argutus</name>
    <name type="common">Southern blackberry</name>
    <dbReference type="NCBI Taxonomy" id="59490"/>
    <lineage>
        <taxon>Eukaryota</taxon>
        <taxon>Viridiplantae</taxon>
        <taxon>Streptophyta</taxon>
        <taxon>Embryophyta</taxon>
        <taxon>Tracheophyta</taxon>
        <taxon>Spermatophyta</taxon>
        <taxon>Magnoliopsida</taxon>
        <taxon>eudicotyledons</taxon>
        <taxon>Gunneridae</taxon>
        <taxon>Pentapetalae</taxon>
        <taxon>rosids</taxon>
        <taxon>fabids</taxon>
        <taxon>Rosales</taxon>
        <taxon>Rosaceae</taxon>
        <taxon>Rosoideae</taxon>
        <taxon>Rosoideae incertae sedis</taxon>
        <taxon>Rubus</taxon>
    </lineage>
</organism>
<accession>A0AAW1WN07</accession>
<protein>
    <recommendedName>
        <fullName evidence="9">RWP-RK domain-containing protein</fullName>
    </recommendedName>
</protein>
<dbReference type="InterPro" id="IPR003035">
    <property type="entry name" value="RWP-RK_dom"/>
</dbReference>
<keyword evidence="6" id="KW-0539">Nucleus</keyword>
<feature type="coiled-coil region" evidence="7">
    <location>
        <begin position="229"/>
        <end position="267"/>
    </location>
</feature>
<evidence type="ECO:0000259" key="9">
    <source>
        <dbReference type="PROSITE" id="PS51519"/>
    </source>
</evidence>
<evidence type="ECO:0000256" key="4">
    <source>
        <dbReference type="ARBA" id="ARBA00023125"/>
    </source>
</evidence>
<evidence type="ECO:0000256" key="3">
    <source>
        <dbReference type="ARBA" id="ARBA00023054"/>
    </source>
</evidence>
<keyword evidence="3 7" id="KW-0175">Coiled coil</keyword>
<keyword evidence="2" id="KW-0805">Transcription regulation</keyword>
<dbReference type="InterPro" id="IPR044607">
    <property type="entry name" value="RKD-like"/>
</dbReference>
<dbReference type="PANTHER" id="PTHR46373:SF20">
    <property type="entry name" value="PROTEIN RKD1"/>
    <property type="match status" value="1"/>
</dbReference>
<evidence type="ECO:0000256" key="2">
    <source>
        <dbReference type="ARBA" id="ARBA00023015"/>
    </source>
</evidence>
<dbReference type="GO" id="GO:0003677">
    <property type="term" value="F:DNA binding"/>
    <property type="evidence" value="ECO:0007669"/>
    <property type="project" value="UniProtKB-KW"/>
</dbReference>
<dbReference type="PROSITE" id="PS51519">
    <property type="entry name" value="RWP_RK"/>
    <property type="match status" value="1"/>
</dbReference>
<reference evidence="10 11" key="1">
    <citation type="journal article" date="2023" name="G3 (Bethesda)">
        <title>A chromosome-length genome assembly and annotation of blackberry (Rubus argutus, cv. 'Hillquist').</title>
        <authorList>
            <person name="Bruna T."/>
            <person name="Aryal R."/>
            <person name="Dudchenko O."/>
            <person name="Sargent D.J."/>
            <person name="Mead D."/>
            <person name="Buti M."/>
            <person name="Cavallini A."/>
            <person name="Hytonen T."/>
            <person name="Andres J."/>
            <person name="Pham M."/>
            <person name="Weisz D."/>
            <person name="Mascagni F."/>
            <person name="Usai G."/>
            <person name="Natali L."/>
            <person name="Bassil N."/>
            <person name="Fernandez G.E."/>
            <person name="Lomsadze A."/>
            <person name="Armour M."/>
            <person name="Olukolu B."/>
            <person name="Poorten T."/>
            <person name="Britton C."/>
            <person name="Davik J."/>
            <person name="Ashrafi H."/>
            <person name="Aiden E.L."/>
            <person name="Borodovsky M."/>
            <person name="Worthington M."/>
        </authorList>
    </citation>
    <scope>NUCLEOTIDE SEQUENCE [LARGE SCALE GENOMIC DNA]</scope>
    <source>
        <strain evidence="10">PI 553951</strain>
    </source>
</reference>
<keyword evidence="5" id="KW-0804">Transcription</keyword>
<sequence length="347" mass="40395">MTMKSHHQSHSLLSNPNWVISKDDNSFSFPPQFSPVDFRRSGYAPVLDWKYEVPMMQDYSFVDDLPFMETCMNLHHDPLYSSLDIQPIRSVFQEEDALFGDGNEIGSHNDLFASGFERPNHHQQQEEQQQKQPLLLVHSNEEQNGADREHLGEERQVKRRCMRIKEENSSNSTRSCSSSRLLSRETISQYFYMPITQAAKELNIGLTLLKKRCRELGIRRWPHRKLTSLQTLIRNIQELGKEDEESEEKLRNAIELLERERKLMEDAPDMQLEDNTKRLRQACFKANYKKRKIMGMNLIDYQPHSSNFGTISNCGGKSMANLENLGDEEDEEIRSLLSDSFSSSIMI</sequence>
<evidence type="ECO:0000313" key="10">
    <source>
        <dbReference type="EMBL" id="KAK9926018.1"/>
    </source>
</evidence>
<evidence type="ECO:0000256" key="5">
    <source>
        <dbReference type="ARBA" id="ARBA00023163"/>
    </source>
</evidence>
<dbReference type="GO" id="GO:0003700">
    <property type="term" value="F:DNA-binding transcription factor activity"/>
    <property type="evidence" value="ECO:0007669"/>
    <property type="project" value="InterPro"/>
</dbReference>
<evidence type="ECO:0000256" key="6">
    <source>
        <dbReference type="ARBA" id="ARBA00023242"/>
    </source>
</evidence>
<dbReference type="AlphaFoldDB" id="A0AAW1WN07"/>
<feature type="compositionally biased region" description="Basic and acidic residues" evidence="8">
    <location>
        <begin position="118"/>
        <end position="129"/>
    </location>
</feature>
<dbReference type="EMBL" id="JBEDUW010000005">
    <property type="protein sequence ID" value="KAK9926018.1"/>
    <property type="molecule type" value="Genomic_DNA"/>
</dbReference>